<dbReference type="Proteomes" id="UP000887013">
    <property type="component" value="Unassembled WGS sequence"/>
</dbReference>
<evidence type="ECO:0000313" key="2">
    <source>
        <dbReference type="EMBL" id="GFU26431.1"/>
    </source>
</evidence>
<sequence>GSVPRNRTFMHEKEKKKVPGSVPRRQSVNKETFQKQEPKEKVETIQIFHTFLEDLTPELKAELSFDKNDPLKMTINTEGGKIRVVRMFEIPKQKFEPIPAENKSYWLPINKAIEKAKESPKDSAKIWLGLGVDIFVERFIKYLKVPEFREEILASYRAKLNTEPEPELMITSKEIDGEYHVNKDLARIILETTDMTQFKWSEFQLGSIAEAIESAQIKVKSESETEVEMEEISTPPRSPLSPYGYFNSELSPEKENLPKSCQESLPEPKFAVTFLEPQSPTLFNDSFLQHYQWCPPTDSSSETNSSRLTSSRLLEKDTKRQCFVSVPGPHIHNSCHQSCTELRSSVSSPGPQNTRQSDSTVSSPGPQNTRLSDSSHLESINESQCSITSENNNTSSEIFKEENIFKGEECYQTSSSFSKESLESIPES</sequence>
<comment type="caution">
    <text evidence="2">The sequence shown here is derived from an EMBL/GenBank/DDBJ whole genome shotgun (WGS) entry which is preliminary data.</text>
</comment>
<dbReference type="AlphaFoldDB" id="A0A8X6UKK5"/>
<dbReference type="EMBL" id="BMAW01128598">
    <property type="protein sequence ID" value="GFU26431.1"/>
    <property type="molecule type" value="Genomic_DNA"/>
</dbReference>
<feature type="compositionally biased region" description="Polar residues" evidence="1">
    <location>
        <begin position="342"/>
        <end position="385"/>
    </location>
</feature>
<name>A0A8X6UKK5_NEPPI</name>
<feature type="region of interest" description="Disordered" evidence="1">
    <location>
        <begin position="1"/>
        <end position="39"/>
    </location>
</feature>
<feature type="non-terminal residue" evidence="2">
    <location>
        <position position="1"/>
    </location>
</feature>
<accession>A0A8X6UKK5</accession>
<keyword evidence="3" id="KW-1185">Reference proteome</keyword>
<feature type="region of interest" description="Disordered" evidence="1">
    <location>
        <begin position="223"/>
        <end position="242"/>
    </location>
</feature>
<organism evidence="2 3">
    <name type="scientific">Nephila pilipes</name>
    <name type="common">Giant wood spider</name>
    <name type="synonym">Nephila maculata</name>
    <dbReference type="NCBI Taxonomy" id="299642"/>
    <lineage>
        <taxon>Eukaryota</taxon>
        <taxon>Metazoa</taxon>
        <taxon>Ecdysozoa</taxon>
        <taxon>Arthropoda</taxon>
        <taxon>Chelicerata</taxon>
        <taxon>Arachnida</taxon>
        <taxon>Araneae</taxon>
        <taxon>Araneomorphae</taxon>
        <taxon>Entelegynae</taxon>
        <taxon>Araneoidea</taxon>
        <taxon>Nephilidae</taxon>
        <taxon>Nephila</taxon>
    </lineage>
</organism>
<reference evidence="2" key="1">
    <citation type="submission" date="2020-08" db="EMBL/GenBank/DDBJ databases">
        <title>Multicomponent nature underlies the extraordinary mechanical properties of spider dragline silk.</title>
        <authorList>
            <person name="Kono N."/>
            <person name="Nakamura H."/>
            <person name="Mori M."/>
            <person name="Yoshida Y."/>
            <person name="Ohtoshi R."/>
            <person name="Malay A.D."/>
            <person name="Moran D.A.P."/>
            <person name="Tomita M."/>
            <person name="Numata K."/>
            <person name="Arakawa K."/>
        </authorList>
    </citation>
    <scope>NUCLEOTIDE SEQUENCE</scope>
</reference>
<feature type="non-terminal residue" evidence="2">
    <location>
        <position position="428"/>
    </location>
</feature>
<evidence type="ECO:0000256" key="1">
    <source>
        <dbReference type="SAM" id="MobiDB-lite"/>
    </source>
</evidence>
<protein>
    <submittedName>
        <fullName evidence="2">Uncharacterized protein</fullName>
    </submittedName>
</protein>
<feature type="region of interest" description="Disordered" evidence="1">
    <location>
        <begin position="342"/>
        <end position="394"/>
    </location>
</feature>
<evidence type="ECO:0000313" key="3">
    <source>
        <dbReference type="Proteomes" id="UP000887013"/>
    </source>
</evidence>
<proteinExistence type="predicted"/>
<gene>
    <name evidence="2" type="ORF">NPIL_234871</name>
</gene>